<dbReference type="GO" id="GO:0051083">
    <property type="term" value="P:'de novo' cotranslational protein folding"/>
    <property type="evidence" value="ECO:0007669"/>
    <property type="project" value="TreeGrafter"/>
</dbReference>
<dbReference type="GO" id="GO:0003755">
    <property type="term" value="F:peptidyl-prolyl cis-trans isomerase activity"/>
    <property type="evidence" value="ECO:0007669"/>
    <property type="project" value="UniProtKB-UniRule"/>
</dbReference>
<evidence type="ECO:0000256" key="7">
    <source>
        <dbReference type="ARBA" id="ARBA00023235"/>
    </source>
</evidence>
<keyword evidence="9" id="KW-0131">Cell cycle</keyword>
<evidence type="ECO:0000256" key="4">
    <source>
        <dbReference type="ARBA" id="ARBA00016902"/>
    </source>
</evidence>
<dbReference type="InterPro" id="IPR036611">
    <property type="entry name" value="Trigger_fac_ribosome-bd_sf"/>
</dbReference>
<dbReference type="AlphaFoldDB" id="A0A2M6ZEX0"/>
<dbReference type="InterPro" id="IPR005215">
    <property type="entry name" value="Trig_fac"/>
</dbReference>
<dbReference type="Gene3D" id="3.10.50.40">
    <property type="match status" value="1"/>
</dbReference>
<keyword evidence="7 9" id="KW-0413">Isomerase</keyword>
<accession>A0A2M6ZEX0</accession>
<evidence type="ECO:0000256" key="1">
    <source>
        <dbReference type="ARBA" id="ARBA00000971"/>
    </source>
</evidence>
<evidence type="ECO:0000259" key="11">
    <source>
        <dbReference type="Pfam" id="PF05697"/>
    </source>
</evidence>
<evidence type="ECO:0000313" key="13">
    <source>
        <dbReference type="EMBL" id="PIU50916.1"/>
    </source>
</evidence>
<dbReference type="Pfam" id="PF05697">
    <property type="entry name" value="Trigger_N"/>
    <property type="match status" value="1"/>
</dbReference>
<evidence type="ECO:0000256" key="6">
    <source>
        <dbReference type="ARBA" id="ARBA00023186"/>
    </source>
</evidence>
<sequence length="448" mass="51836">MKINFKQLDKSRVCFEIEVPAEEVVKEKGEIYDYLKNHAKVPGFRPGKTPQEVLKKQFDDTVRKEVIEHLLPKYFQIALKEKNITPLTLPEFSDIKLEGDSPLSFKATVETRPDIELGQYKKIKLEKMESQITQQDIENKLKELQLQAAALTEVKDRDEVITGDFVIVDFKGLLNGKLMKGWSRQNYFLAASDGEARGDMILNALGRGVVGMKKGAVKTIEVEFPKENSGGFAGKKVLFEVTLKGIRKRILPEIDDEFAGIFGFKNISELKDKIREELEKVWEEREKRRLIDEMVDKIVWKTNIELSSHLIERQRDYLLYKLNNELAGRNVTKEQYLQANNLTEDVLRQQYTQAAARQLKAKLIFSEISKRENIKVEEKDLRSEIENIAASAKKKPEEVKAYLEKRDIIDNLREDILERKVVDFLFSEAKIREKGKVWAGIKKIFGKK</sequence>
<evidence type="ECO:0000259" key="12">
    <source>
        <dbReference type="Pfam" id="PF05698"/>
    </source>
</evidence>
<dbReference type="Gene3D" id="3.30.70.1050">
    <property type="entry name" value="Trigger factor ribosome-binding domain"/>
    <property type="match status" value="1"/>
</dbReference>
<dbReference type="SUPFAM" id="SSF54534">
    <property type="entry name" value="FKBP-like"/>
    <property type="match status" value="1"/>
</dbReference>
<name>A0A2M6ZEX0_9BACT</name>
<dbReference type="HAMAP" id="MF_00303">
    <property type="entry name" value="Trigger_factor_Tig"/>
    <property type="match status" value="1"/>
</dbReference>
<dbReference type="NCBIfam" id="TIGR00115">
    <property type="entry name" value="tig"/>
    <property type="match status" value="1"/>
</dbReference>
<dbReference type="InterPro" id="IPR027304">
    <property type="entry name" value="Trigger_fact/SurA_dom_sf"/>
</dbReference>
<evidence type="ECO:0000256" key="3">
    <source>
        <dbReference type="ARBA" id="ARBA00013194"/>
    </source>
</evidence>
<evidence type="ECO:0000256" key="9">
    <source>
        <dbReference type="HAMAP-Rule" id="MF_00303"/>
    </source>
</evidence>
<comment type="caution">
    <text evidence="13">The sequence shown here is derived from an EMBL/GenBank/DDBJ whole genome shotgun (WGS) entry which is preliminary data.</text>
</comment>
<dbReference type="EC" id="5.2.1.8" evidence="3 9"/>
<comment type="function">
    <text evidence="9">Involved in protein export. Acts as a chaperone by maintaining the newly synthesized protein in an open conformation. Functions as a peptidyl-prolyl cis-trans isomerase.</text>
</comment>
<dbReference type="SUPFAM" id="SSF109998">
    <property type="entry name" value="Triger factor/SurA peptide-binding domain-like"/>
    <property type="match status" value="1"/>
</dbReference>
<keyword evidence="5 9" id="KW-0697">Rotamase</keyword>
<evidence type="ECO:0000256" key="2">
    <source>
        <dbReference type="ARBA" id="ARBA00005464"/>
    </source>
</evidence>
<dbReference type="EMBL" id="PEWN01000116">
    <property type="protein sequence ID" value="PIU50916.1"/>
    <property type="molecule type" value="Genomic_DNA"/>
</dbReference>
<gene>
    <name evidence="9 13" type="primary">tig</name>
    <name evidence="13" type="ORF">COS91_07185</name>
</gene>
<dbReference type="GO" id="GO:0043022">
    <property type="term" value="F:ribosome binding"/>
    <property type="evidence" value="ECO:0007669"/>
    <property type="project" value="TreeGrafter"/>
</dbReference>
<dbReference type="PIRSF" id="PIRSF003095">
    <property type="entry name" value="Trigger_factor"/>
    <property type="match status" value="1"/>
</dbReference>
<dbReference type="GO" id="GO:0051301">
    <property type="term" value="P:cell division"/>
    <property type="evidence" value="ECO:0007669"/>
    <property type="project" value="UniProtKB-KW"/>
</dbReference>
<proteinExistence type="inferred from homology"/>
<keyword evidence="9" id="KW-0132">Cell division</keyword>
<comment type="similarity">
    <text evidence="2 9">Belongs to the FKBP-type PPIase family. Tig subfamily.</text>
</comment>
<keyword evidence="9" id="KW-0963">Cytoplasm</keyword>
<evidence type="ECO:0000313" key="14">
    <source>
        <dbReference type="Proteomes" id="UP000229227"/>
    </source>
</evidence>
<dbReference type="InterPro" id="IPR046357">
    <property type="entry name" value="PPIase_dom_sf"/>
</dbReference>
<reference evidence="14" key="1">
    <citation type="submission" date="2017-09" db="EMBL/GenBank/DDBJ databases">
        <title>Depth-based differentiation of microbial function through sediment-hosted aquifers and enrichment of novel symbionts in the deep terrestrial subsurface.</title>
        <authorList>
            <person name="Probst A.J."/>
            <person name="Ladd B."/>
            <person name="Jarett J.K."/>
            <person name="Geller-Mcgrath D.E."/>
            <person name="Sieber C.M.K."/>
            <person name="Emerson J.B."/>
            <person name="Anantharaman K."/>
            <person name="Thomas B.C."/>
            <person name="Malmstrom R."/>
            <person name="Stieglmeier M."/>
            <person name="Klingl A."/>
            <person name="Woyke T."/>
            <person name="Ryan C.M."/>
            <person name="Banfield J.F."/>
        </authorList>
    </citation>
    <scope>NUCLEOTIDE SEQUENCE [LARGE SCALE GENOMIC DNA]</scope>
</reference>
<evidence type="ECO:0000256" key="8">
    <source>
        <dbReference type="ARBA" id="ARBA00029986"/>
    </source>
</evidence>
<evidence type="ECO:0000256" key="5">
    <source>
        <dbReference type="ARBA" id="ARBA00023110"/>
    </source>
</evidence>
<dbReference type="GO" id="GO:0005737">
    <property type="term" value="C:cytoplasm"/>
    <property type="evidence" value="ECO:0007669"/>
    <property type="project" value="UniProtKB-SubCell"/>
</dbReference>
<organism evidence="13 14">
    <name type="scientific">Candidatus Desantisbacteria bacterium CG07_land_8_20_14_0_80_39_15</name>
    <dbReference type="NCBI Taxonomy" id="1974549"/>
    <lineage>
        <taxon>Bacteria</taxon>
        <taxon>Candidatus Desantisiibacteriota</taxon>
    </lineage>
</organism>
<keyword evidence="10" id="KW-0175">Coiled coil</keyword>
<feature type="domain" description="Trigger factor ribosome-binding bacterial" evidence="11">
    <location>
        <begin position="1"/>
        <end position="144"/>
    </location>
</feature>
<dbReference type="InterPro" id="IPR008881">
    <property type="entry name" value="Trigger_fac_ribosome-bd_bac"/>
</dbReference>
<protein>
    <recommendedName>
        <fullName evidence="4 9">Trigger factor</fullName>
        <shortName evidence="9">TF</shortName>
        <ecNumber evidence="3 9">5.2.1.8</ecNumber>
    </recommendedName>
    <alternativeName>
        <fullName evidence="8 9">PPIase</fullName>
    </alternativeName>
</protein>
<dbReference type="Proteomes" id="UP000229227">
    <property type="component" value="Unassembled WGS sequence"/>
</dbReference>
<dbReference type="InterPro" id="IPR008880">
    <property type="entry name" value="Trigger_fac_C"/>
</dbReference>
<feature type="domain" description="Trigger factor C-terminal" evidence="12">
    <location>
        <begin position="267"/>
        <end position="426"/>
    </location>
</feature>
<dbReference type="Gene3D" id="1.10.3120.10">
    <property type="entry name" value="Trigger factor, C-terminal domain"/>
    <property type="match status" value="1"/>
</dbReference>
<dbReference type="InterPro" id="IPR037041">
    <property type="entry name" value="Trigger_fac_C_sf"/>
</dbReference>
<evidence type="ECO:0000256" key="10">
    <source>
        <dbReference type="SAM" id="Coils"/>
    </source>
</evidence>
<dbReference type="GO" id="GO:0015031">
    <property type="term" value="P:protein transport"/>
    <property type="evidence" value="ECO:0007669"/>
    <property type="project" value="UniProtKB-UniRule"/>
</dbReference>
<comment type="subcellular location">
    <subcellularLocation>
        <location evidence="9">Cytoplasm</location>
    </subcellularLocation>
    <text evidence="9">About half TF is bound to the ribosome near the polypeptide exit tunnel while the other half is free in the cytoplasm.</text>
</comment>
<dbReference type="GO" id="GO:0043335">
    <property type="term" value="P:protein unfolding"/>
    <property type="evidence" value="ECO:0007669"/>
    <property type="project" value="TreeGrafter"/>
</dbReference>
<comment type="domain">
    <text evidence="9">Consists of 3 domains; the N-terminus binds the ribosome, the middle domain has PPIase activity, while the C-terminus has intrinsic chaperone activity on its own.</text>
</comment>
<dbReference type="GO" id="GO:0044183">
    <property type="term" value="F:protein folding chaperone"/>
    <property type="evidence" value="ECO:0007669"/>
    <property type="project" value="TreeGrafter"/>
</dbReference>
<feature type="coiled-coil region" evidence="10">
    <location>
        <begin position="125"/>
        <end position="154"/>
    </location>
</feature>
<comment type="catalytic activity">
    <reaction evidence="1 9">
        <text>[protein]-peptidylproline (omega=180) = [protein]-peptidylproline (omega=0)</text>
        <dbReference type="Rhea" id="RHEA:16237"/>
        <dbReference type="Rhea" id="RHEA-COMP:10747"/>
        <dbReference type="Rhea" id="RHEA-COMP:10748"/>
        <dbReference type="ChEBI" id="CHEBI:83833"/>
        <dbReference type="ChEBI" id="CHEBI:83834"/>
        <dbReference type="EC" id="5.2.1.8"/>
    </reaction>
</comment>
<dbReference type="Pfam" id="PF05698">
    <property type="entry name" value="Trigger_C"/>
    <property type="match status" value="1"/>
</dbReference>
<dbReference type="PANTHER" id="PTHR30560">
    <property type="entry name" value="TRIGGER FACTOR CHAPERONE AND PEPTIDYL-PROLYL CIS/TRANS ISOMERASE"/>
    <property type="match status" value="1"/>
</dbReference>
<dbReference type="SUPFAM" id="SSF102735">
    <property type="entry name" value="Trigger factor ribosome-binding domain"/>
    <property type="match status" value="1"/>
</dbReference>
<keyword evidence="6 9" id="KW-0143">Chaperone</keyword>
<dbReference type="PANTHER" id="PTHR30560:SF3">
    <property type="entry name" value="TRIGGER FACTOR-LIKE PROTEIN TIG, CHLOROPLASTIC"/>
    <property type="match status" value="1"/>
</dbReference>